<organism evidence="2 3">
    <name type="scientific">Mycobacteroides chelonae</name>
    <name type="common">Mycobacterium chelonae</name>
    <dbReference type="NCBI Taxonomy" id="1774"/>
    <lineage>
        <taxon>Bacteria</taxon>
        <taxon>Bacillati</taxon>
        <taxon>Actinomycetota</taxon>
        <taxon>Actinomycetes</taxon>
        <taxon>Mycobacteriales</taxon>
        <taxon>Mycobacteriaceae</taxon>
        <taxon>Mycobacteroides</taxon>
    </lineage>
</organism>
<gene>
    <name evidence="2" type="ORF">FJK96_05125</name>
</gene>
<feature type="compositionally biased region" description="Polar residues" evidence="1">
    <location>
        <begin position="1"/>
        <end position="18"/>
    </location>
</feature>
<protein>
    <submittedName>
        <fullName evidence="2">Uncharacterized protein</fullName>
    </submittedName>
</protein>
<dbReference type="RefSeq" id="WP_070940878.1">
    <property type="nucleotide sequence ID" value="NZ_BSAK01000007.1"/>
</dbReference>
<dbReference type="Proteomes" id="UP000317728">
    <property type="component" value="Chromosome"/>
</dbReference>
<evidence type="ECO:0000313" key="3">
    <source>
        <dbReference type="Proteomes" id="UP000317728"/>
    </source>
</evidence>
<dbReference type="EMBL" id="CP041150">
    <property type="protein sequence ID" value="QDF69596.1"/>
    <property type="molecule type" value="Genomic_DNA"/>
</dbReference>
<proteinExistence type="predicted"/>
<evidence type="ECO:0000313" key="2">
    <source>
        <dbReference type="EMBL" id="QDF69596.1"/>
    </source>
</evidence>
<dbReference type="AlphaFoldDB" id="A0AB73TYM8"/>
<sequence length="72" mass="7694">MPAKQSTPNPETAPNSTPGRALAGILEGSAVGIEGRRAYLNPQQMSPEDIAAIRHGIAALDAELWALKRIFR</sequence>
<name>A0AB73TYM8_MYCCH</name>
<evidence type="ECO:0000256" key="1">
    <source>
        <dbReference type="SAM" id="MobiDB-lite"/>
    </source>
</evidence>
<accession>A0AB73TYM8</accession>
<feature type="region of interest" description="Disordered" evidence="1">
    <location>
        <begin position="1"/>
        <end position="21"/>
    </location>
</feature>
<reference evidence="2 3" key="1">
    <citation type="submission" date="2019-06" db="EMBL/GenBank/DDBJ databases">
        <title>Whole geneome sequnce of Mycobacteroides chelonae M77 isolated from bovine milk from Meghalaya, India.</title>
        <authorList>
            <person name="Vise E."/>
            <person name="Das S."/>
            <person name="Garg A."/>
            <person name="Ghatak S."/>
            <person name="Shakuntala I."/>
            <person name="Milton A.A.P."/>
            <person name="Karam A."/>
            <person name="Sanjukta R."/>
            <person name="Puro K."/>
            <person name="Sen A."/>
        </authorList>
    </citation>
    <scope>NUCLEOTIDE SEQUENCE [LARGE SCALE GENOMIC DNA]</scope>
    <source>
        <strain evidence="2 3">M77</strain>
    </source>
</reference>